<dbReference type="STRING" id="1611254.A0A2G5SIR7"/>
<dbReference type="AlphaFoldDB" id="A0A2G5SIR7"/>
<reference evidence="4" key="1">
    <citation type="submission" date="2017-10" db="EMBL/GenBank/DDBJ databases">
        <title>Rapid genome shrinkage in a self-fertile nematode reveals novel sperm competition proteins.</title>
        <authorList>
            <person name="Yin D."/>
            <person name="Schwarz E.M."/>
            <person name="Thomas C.G."/>
            <person name="Felde R.L."/>
            <person name="Korf I.F."/>
            <person name="Cutter A.D."/>
            <person name="Schartner C.M."/>
            <person name="Ralston E.J."/>
            <person name="Meyer B.J."/>
            <person name="Haag E.S."/>
        </authorList>
    </citation>
    <scope>NUCLEOTIDE SEQUENCE [LARGE SCALE GENOMIC DNA]</scope>
    <source>
        <strain evidence="4">JU1422</strain>
    </source>
</reference>
<evidence type="ECO:0008006" key="5">
    <source>
        <dbReference type="Google" id="ProtNLM"/>
    </source>
</evidence>
<evidence type="ECO:0000313" key="3">
    <source>
        <dbReference type="EMBL" id="PIC14832.1"/>
    </source>
</evidence>
<dbReference type="OrthoDB" id="8056713at2759"/>
<gene>
    <name evidence="3" type="ORF">B9Z55_027004</name>
</gene>
<feature type="domain" description="F-box" evidence="1">
    <location>
        <begin position="78"/>
        <end position="118"/>
    </location>
</feature>
<evidence type="ECO:0000313" key="4">
    <source>
        <dbReference type="Proteomes" id="UP000230233"/>
    </source>
</evidence>
<dbReference type="Proteomes" id="UP000230233">
    <property type="component" value="Unassembled WGS sequence"/>
</dbReference>
<keyword evidence="4" id="KW-1185">Reference proteome</keyword>
<name>A0A2G5SIR7_9PELO</name>
<proteinExistence type="predicted"/>
<protein>
    <recommendedName>
        <fullName evidence="5">F-box domain-containing protein</fullName>
    </recommendedName>
</protein>
<organism evidence="3 4">
    <name type="scientific">Caenorhabditis nigoni</name>
    <dbReference type="NCBI Taxonomy" id="1611254"/>
    <lineage>
        <taxon>Eukaryota</taxon>
        <taxon>Metazoa</taxon>
        <taxon>Ecdysozoa</taxon>
        <taxon>Nematoda</taxon>
        <taxon>Chromadorea</taxon>
        <taxon>Rhabditida</taxon>
        <taxon>Rhabditina</taxon>
        <taxon>Rhabditomorpha</taxon>
        <taxon>Rhabditoidea</taxon>
        <taxon>Rhabditidae</taxon>
        <taxon>Peloderinae</taxon>
        <taxon>Caenorhabditis</taxon>
    </lineage>
</organism>
<accession>A0A2G5SIR7</accession>
<feature type="domain" description="Mos1 transposase HTH" evidence="2">
    <location>
        <begin position="19"/>
        <end position="62"/>
    </location>
</feature>
<dbReference type="InterPro" id="IPR041426">
    <property type="entry name" value="Mos1_HTH"/>
</dbReference>
<dbReference type="CDD" id="cd22150">
    <property type="entry name" value="F-box_CeFBXA-like"/>
    <property type="match status" value="1"/>
</dbReference>
<dbReference type="Pfam" id="PF00646">
    <property type="entry name" value="F-box"/>
    <property type="match status" value="1"/>
</dbReference>
<dbReference type="InterPro" id="IPR001810">
    <property type="entry name" value="F-box_dom"/>
</dbReference>
<evidence type="ECO:0000259" key="2">
    <source>
        <dbReference type="Pfam" id="PF17906"/>
    </source>
</evidence>
<sequence length="363" mass="43714">MSSNLDEVCRTNQKIRASFVLYHFRPERSIFDSYHDFCKEMKPNFMDYLEFEFWWMRFSSGNFDIEYDRSQDPKYRTITDLPVHLFQKICENLGENYQNEYRFTLRRVCKSFRALADSWIPEFKKVSVFWYDDIEVSFDEKVRYYNYKDVNEALSDVISIIAHPKYEFESFGVDGDSGTRFLKKIVQELESRKLKIQVYHIHLNFRTWKDQILLSPFYQAETVKMVYIEEWTRDISKFMEEICESDQEEQPGSDEIQKIRNLKPKRILFSRMEITLRRVLINDVTKIIKNLLQFSNLKYCLLKSALLFTESGFIDQSKVYIERFGAKIQEDRPDILHYPIPNSNDFFEIEVQTNGIRIERKSA</sequence>
<comment type="caution">
    <text evidence="3">The sequence shown here is derived from an EMBL/GenBank/DDBJ whole genome shotgun (WGS) entry which is preliminary data.</text>
</comment>
<evidence type="ECO:0000259" key="1">
    <source>
        <dbReference type="Pfam" id="PF00646"/>
    </source>
</evidence>
<dbReference type="EMBL" id="PDUG01000007">
    <property type="protein sequence ID" value="PIC14832.1"/>
    <property type="molecule type" value="Genomic_DNA"/>
</dbReference>
<dbReference type="Pfam" id="PF17906">
    <property type="entry name" value="HTH_48"/>
    <property type="match status" value="1"/>
</dbReference>